<feature type="transmembrane region" description="Helical" evidence="2">
    <location>
        <begin position="288"/>
        <end position="311"/>
    </location>
</feature>
<dbReference type="Pfam" id="PF23584">
    <property type="entry name" value="DUF7136"/>
    <property type="match status" value="1"/>
</dbReference>
<feature type="domain" description="DUF7136" evidence="3">
    <location>
        <begin position="57"/>
        <end position="106"/>
    </location>
</feature>
<keyword evidence="4" id="KW-0378">Hydrolase</keyword>
<sequence>MTSYFNPRRIVAASAILGAISQDIFSHAATTTTSTTGTASVTLAAPSSSSSIEAPYLEAEFIFPRNETYKESAVFPVTFAFRGLDAVRKIGRFTIQWSIMPYTNGVTPGGHLTRPRLLRRHPGGRRRLDRRRQHQRHGLATKRGPPGLRGALHDGLGPRLPDLRNSDDGPCERSYFIDRRIMFTIHSNFQIRMGRGAGYGDEVGIDAVVPADECPVFSTAVEFWPNATVPECPAFMEEWRTGRQGDPCGVRVDQDVASSIQSRASSMATASWLATQPPPTTTSTSSNFVALPTAPAGSAFVAVFLITYLTFGL</sequence>
<keyword evidence="2" id="KW-1133">Transmembrane helix</keyword>
<dbReference type="RefSeq" id="XP_066675576.1">
    <property type="nucleotide sequence ID" value="XM_066805803.1"/>
</dbReference>
<dbReference type="EMBL" id="JAQQWN010000002">
    <property type="protein sequence ID" value="KAK8094803.1"/>
    <property type="molecule type" value="Genomic_DNA"/>
</dbReference>
<dbReference type="GO" id="GO:0016787">
    <property type="term" value="F:hydrolase activity"/>
    <property type="evidence" value="ECO:0007669"/>
    <property type="project" value="UniProtKB-KW"/>
</dbReference>
<evidence type="ECO:0000259" key="3">
    <source>
        <dbReference type="Pfam" id="PF23584"/>
    </source>
</evidence>
<name>A0ABR1XDW1_9PEZI</name>
<keyword evidence="2" id="KW-0472">Membrane</keyword>
<protein>
    <submittedName>
        <fullName evidence="4">Glycoside hydrolase family 35 protein</fullName>
    </submittedName>
</protein>
<gene>
    <name evidence="4" type="ORF">PG997_001488</name>
</gene>
<evidence type="ECO:0000256" key="1">
    <source>
        <dbReference type="SAM" id="MobiDB-lite"/>
    </source>
</evidence>
<dbReference type="InterPro" id="IPR055560">
    <property type="entry name" value="DUF7136"/>
</dbReference>
<evidence type="ECO:0000313" key="5">
    <source>
        <dbReference type="Proteomes" id="UP001433268"/>
    </source>
</evidence>
<reference evidence="4 5" key="1">
    <citation type="submission" date="2023-01" db="EMBL/GenBank/DDBJ databases">
        <title>Analysis of 21 Apiospora genomes using comparative genomics revels a genus with tremendous synthesis potential of carbohydrate active enzymes and secondary metabolites.</title>
        <authorList>
            <person name="Sorensen T."/>
        </authorList>
    </citation>
    <scope>NUCLEOTIDE SEQUENCE [LARGE SCALE GENOMIC DNA]</scope>
    <source>
        <strain evidence="4 5">CBS 114990</strain>
    </source>
</reference>
<dbReference type="GeneID" id="92038863"/>
<feature type="region of interest" description="Disordered" evidence="1">
    <location>
        <begin position="110"/>
        <end position="166"/>
    </location>
</feature>
<feature type="compositionally biased region" description="Basic residues" evidence="1">
    <location>
        <begin position="113"/>
        <end position="140"/>
    </location>
</feature>
<evidence type="ECO:0000256" key="2">
    <source>
        <dbReference type="SAM" id="Phobius"/>
    </source>
</evidence>
<evidence type="ECO:0000313" key="4">
    <source>
        <dbReference type="EMBL" id="KAK8094803.1"/>
    </source>
</evidence>
<comment type="caution">
    <text evidence="4">The sequence shown here is derived from an EMBL/GenBank/DDBJ whole genome shotgun (WGS) entry which is preliminary data.</text>
</comment>
<keyword evidence="2" id="KW-0812">Transmembrane</keyword>
<accession>A0ABR1XDW1</accession>
<dbReference type="Proteomes" id="UP001433268">
    <property type="component" value="Unassembled WGS sequence"/>
</dbReference>
<proteinExistence type="predicted"/>
<organism evidence="4 5">
    <name type="scientific">Apiospora hydei</name>
    <dbReference type="NCBI Taxonomy" id="1337664"/>
    <lineage>
        <taxon>Eukaryota</taxon>
        <taxon>Fungi</taxon>
        <taxon>Dikarya</taxon>
        <taxon>Ascomycota</taxon>
        <taxon>Pezizomycotina</taxon>
        <taxon>Sordariomycetes</taxon>
        <taxon>Xylariomycetidae</taxon>
        <taxon>Amphisphaeriales</taxon>
        <taxon>Apiosporaceae</taxon>
        <taxon>Apiospora</taxon>
    </lineage>
</organism>
<keyword evidence="5" id="KW-1185">Reference proteome</keyword>